<accession>A0A1M7JBM7</accession>
<dbReference type="InterPro" id="IPR001466">
    <property type="entry name" value="Beta-lactam-related"/>
</dbReference>
<dbReference type="SUPFAM" id="SSF56601">
    <property type="entry name" value="beta-lactamase/transpeptidase-like"/>
    <property type="match status" value="1"/>
</dbReference>
<dbReference type="Pfam" id="PF00144">
    <property type="entry name" value="Beta-lactamase"/>
    <property type="match status" value="1"/>
</dbReference>
<evidence type="ECO:0000259" key="2">
    <source>
        <dbReference type="Pfam" id="PF00144"/>
    </source>
</evidence>
<dbReference type="Gene3D" id="3.40.710.10">
    <property type="entry name" value="DD-peptidase/beta-lactamase superfamily"/>
    <property type="match status" value="1"/>
</dbReference>
<evidence type="ECO:0000313" key="4">
    <source>
        <dbReference type="Proteomes" id="UP000190235"/>
    </source>
</evidence>
<name>A0A1M7JBM7_9FLAO</name>
<dbReference type="OrthoDB" id="9793489at2"/>
<gene>
    <name evidence="3" type="ORF">SAMN05878281_0879</name>
</gene>
<protein>
    <submittedName>
        <fullName evidence="3">CubicO group peptidase, beta-lactamase class C family</fullName>
    </submittedName>
</protein>
<dbReference type="AlphaFoldDB" id="A0A1M7JBM7"/>
<dbReference type="RefSeq" id="WP_079734148.1">
    <property type="nucleotide sequence ID" value="NZ_LT670848.1"/>
</dbReference>
<dbReference type="STRING" id="143223.SAMN05878281_0879"/>
<dbReference type="EMBL" id="LT670848">
    <property type="protein sequence ID" value="SHM49897.1"/>
    <property type="molecule type" value="Genomic_DNA"/>
</dbReference>
<sequence length="359" mass="40480">MRVKILLLFILIFTSTYSQSSNSQIKNYLDSIDRSVFSGAILVAQNDTIIDKRAYGLSSIEYDVKNNIDTKFNIASITKMFTAVAALQLYEQGKIALKKPIGEYLPEYPNETVRNSVTVHQLLTHTSGLNNFYVNDLDEIKHLEYEEISDFVPLFVNDTLLSKPGTKYDYSGTGFVVLGLIIEKVSGENYYDYIRKHILEPSEMMATSEIAVDSVVKNKASGYTSQFGENKTLKKNEYYLTKASPAGFYYSTVEDLFKFSKALRNHNLLSKETTALMLEPKVKGYNTQLGYGIDIDNRYNQTIIGHSGGWYGIHAELIDFTEDNYTVVILSNIDDGGKTGASRVADFFKKLIADKELEN</sequence>
<reference evidence="4" key="1">
    <citation type="submission" date="2016-11" db="EMBL/GenBank/DDBJ databases">
        <authorList>
            <person name="Varghese N."/>
            <person name="Submissions S."/>
        </authorList>
    </citation>
    <scope>NUCLEOTIDE SEQUENCE [LARGE SCALE GENOMIC DNA]</scope>
    <source>
        <strain evidence="4">ACAM 48</strain>
    </source>
</reference>
<dbReference type="InterPro" id="IPR050491">
    <property type="entry name" value="AmpC-like"/>
</dbReference>
<feature type="domain" description="Beta-lactamase-related" evidence="2">
    <location>
        <begin position="34"/>
        <end position="340"/>
    </location>
</feature>
<keyword evidence="4" id="KW-1185">Reference proteome</keyword>
<dbReference type="PANTHER" id="PTHR46825">
    <property type="entry name" value="D-ALANYL-D-ALANINE-CARBOXYPEPTIDASE/ENDOPEPTIDASE AMPH"/>
    <property type="match status" value="1"/>
</dbReference>
<keyword evidence="1" id="KW-0732">Signal</keyword>
<evidence type="ECO:0000313" key="3">
    <source>
        <dbReference type="EMBL" id="SHM49897.1"/>
    </source>
</evidence>
<dbReference type="InterPro" id="IPR012338">
    <property type="entry name" value="Beta-lactam/transpept-like"/>
</dbReference>
<dbReference type="PANTHER" id="PTHR46825:SF9">
    <property type="entry name" value="BETA-LACTAMASE-RELATED DOMAIN-CONTAINING PROTEIN"/>
    <property type="match status" value="1"/>
</dbReference>
<evidence type="ECO:0000256" key="1">
    <source>
        <dbReference type="SAM" id="SignalP"/>
    </source>
</evidence>
<proteinExistence type="predicted"/>
<dbReference type="Proteomes" id="UP000190235">
    <property type="component" value="Chromosome I"/>
</dbReference>
<feature type="signal peptide" evidence="1">
    <location>
        <begin position="1"/>
        <end position="20"/>
    </location>
</feature>
<organism evidence="3 4">
    <name type="scientific">Salegentibacter salegens</name>
    <dbReference type="NCBI Taxonomy" id="143223"/>
    <lineage>
        <taxon>Bacteria</taxon>
        <taxon>Pseudomonadati</taxon>
        <taxon>Bacteroidota</taxon>
        <taxon>Flavobacteriia</taxon>
        <taxon>Flavobacteriales</taxon>
        <taxon>Flavobacteriaceae</taxon>
        <taxon>Salegentibacter</taxon>
    </lineage>
</organism>
<feature type="chain" id="PRO_5012252301" evidence="1">
    <location>
        <begin position="21"/>
        <end position="359"/>
    </location>
</feature>